<dbReference type="PANTHER" id="PTHR35869">
    <property type="entry name" value="OUTER-MEMBRANE LIPOPROTEIN CARRIER PROTEIN"/>
    <property type="match status" value="1"/>
</dbReference>
<dbReference type="Gene3D" id="2.50.20.10">
    <property type="entry name" value="Lipoprotein localisation LolA/LolB/LppX"/>
    <property type="match status" value="1"/>
</dbReference>
<dbReference type="Proteomes" id="UP001595444">
    <property type="component" value="Unassembled WGS sequence"/>
</dbReference>
<dbReference type="RefSeq" id="WP_194214524.1">
    <property type="nucleotide sequence ID" value="NZ_CP061205.1"/>
</dbReference>
<dbReference type="EMBL" id="JBHRSL010000028">
    <property type="protein sequence ID" value="MFC3053652.1"/>
    <property type="molecule type" value="Genomic_DNA"/>
</dbReference>
<keyword evidence="4" id="KW-1185">Reference proteome</keyword>
<dbReference type="SUPFAM" id="SSF89392">
    <property type="entry name" value="Prokaryotic lipoproteins and lipoprotein localization factors"/>
    <property type="match status" value="1"/>
</dbReference>
<gene>
    <name evidence="3" type="ORF">ACFOKA_17260</name>
</gene>
<feature type="chain" id="PRO_5046909529" evidence="2">
    <location>
        <begin position="20"/>
        <end position="228"/>
    </location>
</feature>
<dbReference type="CDD" id="cd16325">
    <property type="entry name" value="LolA"/>
    <property type="match status" value="1"/>
</dbReference>
<evidence type="ECO:0000313" key="3">
    <source>
        <dbReference type="EMBL" id="MFC3053652.1"/>
    </source>
</evidence>
<evidence type="ECO:0000256" key="1">
    <source>
        <dbReference type="ARBA" id="ARBA00022729"/>
    </source>
</evidence>
<accession>A0ABV7DAL3</accession>
<evidence type="ECO:0000256" key="2">
    <source>
        <dbReference type="SAM" id="SignalP"/>
    </source>
</evidence>
<dbReference type="PANTHER" id="PTHR35869:SF1">
    <property type="entry name" value="OUTER-MEMBRANE LIPOPROTEIN CARRIER PROTEIN"/>
    <property type="match status" value="1"/>
</dbReference>
<proteinExistence type="predicted"/>
<sequence length="228" mass="25344">MKAPLLCLLFVFAAPHIRADDTAKLSPQPLEEQTIEESSSLAALTRMQTYMEVVQSLEADFVQEAPDGSKTRGTLYMARPGKIRFDYADDVPFLMVADGKTLNFIDYEIGQVTKWPVKDTPLRALLGKSTDLASINAHIQVAPEGVENLVALSASDPDKPEMGRITVYFENAPDLPGGLKLLSWVVIDAQEKVTIVELSRQSVNVDLKSDLWSFEDPRGLTKRRTNRH</sequence>
<feature type="signal peptide" evidence="2">
    <location>
        <begin position="1"/>
        <end position="19"/>
    </location>
</feature>
<organism evidence="3 4">
    <name type="scientific">Kordiimonas pumila</name>
    <dbReference type="NCBI Taxonomy" id="2161677"/>
    <lineage>
        <taxon>Bacteria</taxon>
        <taxon>Pseudomonadati</taxon>
        <taxon>Pseudomonadota</taxon>
        <taxon>Alphaproteobacteria</taxon>
        <taxon>Kordiimonadales</taxon>
        <taxon>Kordiimonadaceae</taxon>
        <taxon>Kordiimonas</taxon>
    </lineage>
</organism>
<reference evidence="4" key="1">
    <citation type="journal article" date="2019" name="Int. J. Syst. Evol. Microbiol.">
        <title>The Global Catalogue of Microorganisms (GCM) 10K type strain sequencing project: providing services to taxonomists for standard genome sequencing and annotation.</title>
        <authorList>
            <consortium name="The Broad Institute Genomics Platform"/>
            <consortium name="The Broad Institute Genome Sequencing Center for Infectious Disease"/>
            <person name="Wu L."/>
            <person name="Ma J."/>
        </authorList>
    </citation>
    <scope>NUCLEOTIDE SEQUENCE [LARGE SCALE GENOMIC DNA]</scope>
    <source>
        <strain evidence="4">KCTC 62164</strain>
    </source>
</reference>
<keyword evidence="3" id="KW-0449">Lipoprotein</keyword>
<protein>
    <submittedName>
        <fullName evidence="3">Outer membrane lipoprotein carrier protein LolA</fullName>
    </submittedName>
</protein>
<dbReference type="InterPro" id="IPR004564">
    <property type="entry name" value="OM_lipoprot_carrier_LolA-like"/>
</dbReference>
<dbReference type="InterPro" id="IPR029046">
    <property type="entry name" value="LolA/LolB/LppX"/>
</dbReference>
<comment type="caution">
    <text evidence="3">The sequence shown here is derived from an EMBL/GenBank/DDBJ whole genome shotgun (WGS) entry which is preliminary data.</text>
</comment>
<dbReference type="Pfam" id="PF03548">
    <property type="entry name" value="LolA"/>
    <property type="match status" value="1"/>
</dbReference>
<keyword evidence="1 2" id="KW-0732">Signal</keyword>
<evidence type="ECO:0000313" key="4">
    <source>
        <dbReference type="Proteomes" id="UP001595444"/>
    </source>
</evidence>
<name>A0ABV7DAL3_9PROT</name>